<reference evidence="1" key="2">
    <citation type="journal article" date="2024" name="Plant">
        <title>Genomic evolution and insights into agronomic trait innovations of Sesamum species.</title>
        <authorList>
            <person name="Miao H."/>
            <person name="Wang L."/>
            <person name="Qu L."/>
            <person name="Liu H."/>
            <person name="Sun Y."/>
            <person name="Le M."/>
            <person name="Wang Q."/>
            <person name="Wei S."/>
            <person name="Zheng Y."/>
            <person name="Lin W."/>
            <person name="Duan Y."/>
            <person name="Cao H."/>
            <person name="Xiong S."/>
            <person name="Wang X."/>
            <person name="Wei L."/>
            <person name="Li C."/>
            <person name="Ma Q."/>
            <person name="Ju M."/>
            <person name="Zhao R."/>
            <person name="Li G."/>
            <person name="Mu C."/>
            <person name="Tian Q."/>
            <person name="Mei H."/>
            <person name="Zhang T."/>
            <person name="Gao T."/>
            <person name="Zhang H."/>
        </authorList>
    </citation>
    <scope>NUCLEOTIDE SEQUENCE</scope>
    <source>
        <strain evidence="1">KEN8</strain>
    </source>
</reference>
<proteinExistence type="predicted"/>
<gene>
    <name evidence="1" type="ORF">Scaly_0690400</name>
</gene>
<accession>A0AAW2R7B3</accession>
<dbReference type="InterPro" id="IPR021109">
    <property type="entry name" value="Peptidase_aspartic_dom_sf"/>
</dbReference>
<sequence>MFVDVKIHGKPIRSMINTRATHNYLASAKVERVVLVLEKGVGRVKAINLTEQPIASAAKSMMIKVGPFVGKSNLSVMVMNNFKLILMLELLRDTRTITSWFH</sequence>
<protein>
    <submittedName>
        <fullName evidence="1">Uncharacterized protein</fullName>
    </submittedName>
</protein>
<reference evidence="1" key="1">
    <citation type="submission" date="2020-06" db="EMBL/GenBank/DDBJ databases">
        <authorList>
            <person name="Li T."/>
            <person name="Hu X."/>
            <person name="Zhang T."/>
            <person name="Song X."/>
            <person name="Zhang H."/>
            <person name="Dai N."/>
            <person name="Sheng W."/>
            <person name="Hou X."/>
            <person name="Wei L."/>
        </authorList>
    </citation>
    <scope>NUCLEOTIDE SEQUENCE</scope>
    <source>
        <strain evidence="1">KEN8</strain>
        <tissue evidence="1">Leaf</tissue>
    </source>
</reference>
<dbReference type="AlphaFoldDB" id="A0AAW2R7B3"/>
<dbReference type="Gene3D" id="2.40.70.10">
    <property type="entry name" value="Acid Proteases"/>
    <property type="match status" value="1"/>
</dbReference>
<dbReference type="EMBL" id="JACGWM010000004">
    <property type="protein sequence ID" value="KAL0375728.1"/>
    <property type="molecule type" value="Genomic_DNA"/>
</dbReference>
<organism evidence="1">
    <name type="scientific">Sesamum calycinum</name>
    <dbReference type="NCBI Taxonomy" id="2727403"/>
    <lineage>
        <taxon>Eukaryota</taxon>
        <taxon>Viridiplantae</taxon>
        <taxon>Streptophyta</taxon>
        <taxon>Embryophyta</taxon>
        <taxon>Tracheophyta</taxon>
        <taxon>Spermatophyta</taxon>
        <taxon>Magnoliopsida</taxon>
        <taxon>eudicotyledons</taxon>
        <taxon>Gunneridae</taxon>
        <taxon>Pentapetalae</taxon>
        <taxon>asterids</taxon>
        <taxon>lamiids</taxon>
        <taxon>Lamiales</taxon>
        <taxon>Pedaliaceae</taxon>
        <taxon>Sesamum</taxon>
    </lineage>
</organism>
<name>A0AAW2R7B3_9LAMI</name>
<comment type="caution">
    <text evidence="1">The sequence shown here is derived from an EMBL/GenBank/DDBJ whole genome shotgun (WGS) entry which is preliminary data.</text>
</comment>
<evidence type="ECO:0000313" key="1">
    <source>
        <dbReference type="EMBL" id="KAL0375728.1"/>
    </source>
</evidence>